<dbReference type="Proteomes" id="UP000184520">
    <property type="component" value="Unassembled WGS sequence"/>
</dbReference>
<dbReference type="GO" id="GO:0005886">
    <property type="term" value="C:plasma membrane"/>
    <property type="evidence" value="ECO:0007669"/>
    <property type="project" value="UniProtKB-SubCell"/>
</dbReference>
<dbReference type="PANTHER" id="PTHR23517:SF2">
    <property type="entry name" value="MULTIDRUG RESISTANCE PROTEIN MDTH"/>
    <property type="match status" value="1"/>
</dbReference>
<feature type="transmembrane region" description="Helical" evidence="7">
    <location>
        <begin position="333"/>
        <end position="357"/>
    </location>
</feature>
<evidence type="ECO:0000256" key="1">
    <source>
        <dbReference type="ARBA" id="ARBA00004651"/>
    </source>
</evidence>
<feature type="transmembrane region" description="Helical" evidence="7">
    <location>
        <begin position="273"/>
        <end position="289"/>
    </location>
</feature>
<dbReference type="InterPro" id="IPR050171">
    <property type="entry name" value="MFS_Transporters"/>
</dbReference>
<evidence type="ECO:0000313" key="10">
    <source>
        <dbReference type="Proteomes" id="UP000184520"/>
    </source>
</evidence>
<accession>A0A1M5EPW8</accession>
<feature type="transmembrane region" description="Helical" evidence="7">
    <location>
        <begin position="75"/>
        <end position="93"/>
    </location>
</feature>
<sequence length="447" mass="47710">MNALEVRAACTLALVYVLRMLGLFMVMPVLAVAATQFPDYSPMMVGIAIGGYGLTQAALQIPMGMMSDRWGRKPVILLGLTVFALGSIVAAMADTMAWMIAGRVLQGAGAIAGAIMALATDVAREQQRAKVMAIIGIAIGFSFYIAVLIGPVIADSWGIAGIFWVTGVLALACLPLVKWAVPNSPQRVSAETLPRGDQVWAMFTSSQLWRLNVSVMLLHMMITLLFVQIPLSLVSLGMALDSHWSLYLPVLLVSVVLLAGMMRSSRGKAPKSMLMSAIVMLLIAFAMLGSGMLNWWLVVTAMVVFFTGFNYLEANLPALVSSIAPAGQKGTAMGIYASFQFFGAFLGGVVSGSLAIAFGSQGAYISGIIVAVLWGGIMMGLRTTDKFKRVTLSLDKAIQPTSDQVHSLEEQAGVIECAVDAQQGLLFLKVDGDFKELEARALIKQWG</sequence>
<feature type="transmembrane region" description="Helical" evidence="7">
    <location>
        <begin position="131"/>
        <end position="153"/>
    </location>
</feature>
<keyword evidence="2" id="KW-0813">Transport</keyword>
<keyword evidence="10" id="KW-1185">Reference proteome</keyword>
<dbReference type="Gene3D" id="1.20.1250.20">
    <property type="entry name" value="MFS general substrate transporter like domains"/>
    <property type="match status" value="1"/>
</dbReference>
<dbReference type="InterPro" id="IPR005829">
    <property type="entry name" value="Sugar_transporter_CS"/>
</dbReference>
<dbReference type="InterPro" id="IPR011701">
    <property type="entry name" value="MFS"/>
</dbReference>
<evidence type="ECO:0000313" key="9">
    <source>
        <dbReference type="EMBL" id="SHF81275.1"/>
    </source>
</evidence>
<feature type="domain" description="Major facilitator superfamily (MFS) profile" evidence="8">
    <location>
        <begin position="8"/>
        <end position="386"/>
    </location>
</feature>
<dbReference type="PROSITE" id="PS50850">
    <property type="entry name" value="MFS"/>
    <property type="match status" value="1"/>
</dbReference>
<organism evidence="9 10">
    <name type="scientific">Marisediminitalea aggregata</name>
    <dbReference type="NCBI Taxonomy" id="634436"/>
    <lineage>
        <taxon>Bacteria</taxon>
        <taxon>Pseudomonadati</taxon>
        <taxon>Pseudomonadota</taxon>
        <taxon>Gammaproteobacteria</taxon>
        <taxon>Alteromonadales</taxon>
        <taxon>Alteromonadaceae</taxon>
        <taxon>Marisediminitalea</taxon>
    </lineage>
</organism>
<proteinExistence type="predicted"/>
<feature type="transmembrane region" description="Helical" evidence="7">
    <location>
        <begin position="363"/>
        <end position="381"/>
    </location>
</feature>
<gene>
    <name evidence="9" type="ORF">SAMN05216361_0486</name>
</gene>
<dbReference type="InterPro" id="IPR020846">
    <property type="entry name" value="MFS_dom"/>
</dbReference>
<dbReference type="PROSITE" id="PS00216">
    <property type="entry name" value="SUGAR_TRANSPORT_1"/>
    <property type="match status" value="1"/>
</dbReference>
<keyword evidence="4 7" id="KW-0812">Transmembrane</keyword>
<feature type="transmembrane region" description="Helical" evidence="7">
    <location>
        <begin position="215"/>
        <end position="238"/>
    </location>
</feature>
<keyword evidence="5 7" id="KW-1133">Transmembrane helix</keyword>
<dbReference type="Pfam" id="PF07690">
    <property type="entry name" value="MFS_1"/>
    <property type="match status" value="1"/>
</dbReference>
<feature type="transmembrane region" description="Helical" evidence="7">
    <location>
        <begin position="159"/>
        <end position="177"/>
    </location>
</feature>
<evidence type="ECO:0000259" key="8">
    <source>
        <dbReference type="PROSITE" id="PS50850"/>
    </source>
</evidence>
<protein>
    <submittedName>
        <fullName evidence="9">Predicted arabinose efflux permease, MFS family</fullName>
    </submittedName>
</protein>
<dbReference type="STRING" id="634436.SAMN05216361_0486"/>
<reference evidence="10" key="1">
    <citation type="submission" date="2016-11" db="EMBL/GenBank/DDBJ databases">
        <authorList>
            <person name="Varghese N."/>
            <person name="Submissions S."/>
        </authorList>
    </citation>
    <scope>NUCLEOTIDE SEQUENCE [LARGE SCALE GENOMIC DNA]</scope>
    <source>
        <strain evidence="10">CGMCC 1.8995</strain>
    </source>
</reference>
<dbReference type="EMBL" id="FQWD01000001">
    <property type="protein sequence ID" value="SHF81275.1"/>
    <property type="molecule type" value="Genomic_DNA"/>
</dbReference>
<evidence type="ECO:0000256" key="7">
    <source>
        <dbReference type="SAM" id="Phobius"/>
    </source>
</evidence>
<evidence type="ECO:0000256" key="4">
    <source>
        <dbReference type="ARBA" id="ARBA00022692"/>
    </source>
</evidence>
<dbReference type="RefSeq" id="WP_073317260.1">
    <property type="nucleotide sequence ID" value="NZ_FQWD01000001.1"/>
</dbReference>
<evidence type="ECO:0000256" key="3">
    <source>
        <dbReference type="ARBA" id="ARBA00022475"/>
    </source>
</evidence>
<dbReference type="PANTHER" id="PTHR23517">
    <property type="entry name" value="RESISTANCE PROTEIN MDTM, PUTATIVE-RELATED-RELATED"/>
    <property type="match status" value="1"/>
</dbReference>
<dbReference type="GO" id="GO:0022857">
    <property type="term" value="F:transmembrane transporter activity"/>
    <property type="evidence" value="ECO:0007669"/>
    <property type="project" value="InterPro"/>
</dbReference>
<name>A0A1M5EPW8_9ALTE</name>
<feature type="transmembrane region" description="Helical" evidence="7">
    <location>
        <begin position="244"/>
        <end position="261"/>
    </location>
</feature>
<feature type="transmembrane region" description="Helical" evidence="7">
    <location>
        <begin position="43"/>
        <end position="63"/>
    </location>
</feature>
<keyword evidence="6 7" id="KW-0472">Membrane</keyword>
<feature type="transmembrane region" description="Helical" evidence="7">
    <location>
        <begin position="99"/>
        <end position="119"/>
    </location>
</feature>
<dbReference type="InterPro" id="IPR036259">
    <property type="entry name" value="MFS_trans_sf"/>
</dbReference>
<dbReference type="CDD" id="cd17472">
    <property type="entry name" value="MFS_YajR_like"/>
    <property type="match status" value="1"/>
</dbReference>
<evidence type="ECO:0000256" key="5">
    <source>
        <dbReference type="ARBA" id="ARBA00022989"/>
    </source>
</evidence>
<evidence type="ECO:0000256" key="2">
    <source>
        <dbReference type="ARBA" id="ARBA00022448"/>
    </source>
</evidence>
<comment type="subcellular location">
    <subcellularLocation>
        <location evidence="1">Cell membrane</location>
        <topology evidence="1">Multi-pass membrane protein</topology>
    </subcellularLocation>
</comment>
<feature type="transmembrane region" description="Helical" evidence="7">
    <location>
        <begin position="295"/>
        <end position="312"/>
    </location>
</feature>
<dbReference type="SUPFAM" id="SSF103473">
    <property type="entry name" value="MFS general substrate transporter"/>
    <property type="match status" value="1"/>
</dbReference>
<keyword evidence="3" id="KW-1003">Cell membrane</keyword>
<dbReference type="OrthoDB" id="9764259at2"/>
<evidence type="ECO:0000256" key="6">
    <source>
        <dbReference type="ARBA" id="ARBA00023136"/>
    </source>
</evidence>
<dbReference type="AlphaFoldDB" id="A0A1M5EPW8"/>